<evidence type="ECO:0000313" key="1">
    <source>
        <dbReference type="EMBL" id="KUG04428.1"/>
    </source>
</evidence>
<protein>
    <submittedName>
        <fullName evidence="1">Uncharacterized protein</fullName>
    </submittedName>
</protein>
<reference evidence="1" key="1">
    <citation type="journal article" date="2015" name="Proc. Natl. Acad. Sci. U.S.A.">
        <title>Networks of energetic and metabolic interactions define dynamics in microbial communities.</title>
        <authorList>
            <person name="Embree M."/>
            <person name="Liu J.K."/>
            <person name="Al-Bassam M.M."/>
            <person name="Zengler K."/>
        </authorList>
    </citation>
    <scope>NUCLEOTIDE SEQUENCE</scope>
</reference>
<dbReference type="EMBL" id="LNQE01001849">
    <property type="protein sequence ID" value="KUG04428.1"/>
    <property type="molecule type" value="Genomic_DNA"/>
</dbReference>
<gene>
    <name evidence="1" type="ORF">ASZ90_018195</name>
</gene>
<dbReference type="AlphaFoldDB" id="A0A0W8E756"/>
<organism evidence="1">
    <name type="scientific">hydrocarbon metagenome</name>
    <dbReference type="NCBI Taxonomy" id="938273"/>
    <lineage>
        <taxon>unclassified sequences</taxon>
        <taxon>metagenomes</taxon>
        <taxon>ecological metagenomes</taxon>
    </lineage>
</organism>
<name>A0A0W8E756_9ZZZZ</name>
<comment type="caution">
    <text evidence="1">The sequence shown here is derived from an EMBL/GenBank/DDBJ whole genome shotgun (WGS) entry which is preliminary data.</text>
</comment>
<proteinExistence type="predicted"/>
<accession>A0A0W8E756</accession>
<sequence length="49" mass="5487">MVILLLVDTGSSFPVIMMVYAGQESIETAIIQIFHEFSLQLPLKQAHLL</sequence>